<dbReference type="Gene3D" id="2.120.10.30">
    <property type="entry name" value="TolB, C-terminal domain"/>
    <property type="match status" value="1"/>
</dbReference>
<reference evidence="3 4" key="1">
    <citation type="journal article" date="2016" name="Nat. Commun.">
        <title>Thousands of microbial genomes shed light on interconnected biogeochemical processes in an aquifer system.</title>
        <authorList>
            <person name="Anantharaman K."/>
            <person name="Brown C.T."/>
            <person name="Hug L.A."/>
            <person name="Sharon I."/>
            <person name="Castelle C.J."/>
            <person name="Probst A.J."/>
            <person name="Thomas B.C."/>
            <person name="Singh A."/>
            <person name="Wilkins M.J."/>
            <person name="Karaoz U."/>
            <person name="Brodie E.L."/>
            <person name="Williams K.H."/>
            <person name="Hubbard S.S."/>
            <person name="Banfield J.F."/>
        </authorList>
    </citation>
    <scope>NUCLEOTIDE SEQUENCE [LARGE SCALE GENOMIC DNA]</scope>
</reference>
<dbReference type="Proteomes" id="UP000176578">
    <property type="component" value="Unassembled WGS sequence"/>
</dbReference>
<keyword evidence="2" id="KW-1133">Transmembrane helix</keyword>
<evidence type="ECO:0000313" key="3">
    <source>
        <dbReference type="EMBL" id="OGE76852.1"/>
    </source>
</evidence>
<evidence type="ECO:0000313" key="4">
    <source>
        <dbReference type="Proteomes" id="UP000176578"/>
    </source>
</evidence>
<gene>
    <name evidence="3" type="ORF">A3J19_04355</name>
</gene>
<name>A0A1F5NH73_9BACT</name>
<dbReference type="InterPro" id="IPR011042">
    <property type="entry name" value="6-blade_b-propeller_TolB-like"/>
</dbReference>
<organism evidence="3 4">
    <name type="scientific">Candidatus Daviesbacteria bacterium RIFCSPLOWO2_02_FULL_41_8</name>
    <dbReference type="NCBI Taxonomy" id="1797798"/>
    <lineage>
        <taxon>Bacteria</taxon>
        <taxon>Candidatus Daviesiibacteriota</taxon>
    </lineage>
</organism>
<comment type="caution">
    <text evidence="3">The sequence shown here is derived from an EMBL/GenBank/DDBJ whole genome shotgun (WGS) entry which is preliminary data.</text>
</comment>
<keyword evidence="2" id="KW-0472">Membrane</keyword>
<feature type="region of interest" description="Disordered" evidence="1">
    <location>
        <begin position="186"/>
        <end position="209"/>
    </location>
</feature>
<evidence type="ECO:0008006" key="5">
    <source>
        <dbReference type="Google" id="ProtNLM"/>
    </source>
</evidence>
<dbReference type="SUPFAM" id="SSF50956">
    <property type="entry name" value="Thermostable phytase (3-phytase)"/>
    <property type="match status" value="1"/>
</dbReference>
<proteinExistence type="predicted"/>
<evidence type="ECO:0000256" key="2">
    <source>
        <dbReference type="SAM" id="Phobius"/>
    </source>
</evidence>
<sequence length="584" mass="64343">MNERFETISVVGSTNHRWGQTFVHEPYFIVIEIETGERAFETGHAIMEQLTERLSSTDDVSLQTLKNIIQSLETPPSAALAIVAPQEDVLYVASRGGARVFIRRGERWGTILNDDGYASGPLEQADLICLCTPSFLANIPAEKIRETVMESPHGELEDNLATLLHDHDDTAGAACLIITQKNQEQSFSATDETEPAQEESPAPEHGSNTFRSKVVAHLPKPNKKQRITLTIGMVLLFLLIGSLVFGSSHRNSAKRKETVAVLREEVTAKLSEGTGLINHDREQAQQVLGEAVSRLEQTLPTFPTTSPEYEELANLLNTTQKELLAAQRIWIIEEAPLFSDLTWIEQSATGSSFSLFETTLAILDTINRRVYTIDLAQKQTDVVMSGDGLNGVRTLAAYGKDVFIARTEGERGIVSQDGTVVAGADNTWTDIVTMNAFAGNLYLLDRAGVIWKYARGEEGYGSATNYLADDVSVDLSDSRDMAIDGHIWILGDNDIFRFAAGAPEAYFLKGDVLTSARAFYTDGETELIYVLEDTRIIVFDKTGDYHSQYRWPGFSDATDIIVSATENKILVLAGSKIYGIDSKN</sequence>
<feature type="transmembrane region" description="Helical" evidence="2">
    <location>
        <begin position="227"/>
        <end position="246"/>
    </location>
</feature>
<accession>A0A1F5NH73</accession>
<dbReference type="AlphaFoldDB" id="A0A1F5NH73"/>
<dbReference type="EMBL" id="MFDZ01000069">
    <property type="protein sequence ID" value="OGE76852.1"/>
    <property type="molecule type" value="Genomic_DNA"/>
</dbReference>
<evidence type="ECO:0000256" key="1">
    <source>
        <dbReference type="SAM" id="MobiDB-lite"/>
    </source>
</evidence>
<protein>
    <recommendedName>
        <fullName evidence="5">PPM-type phosphatase domain-containing protein</fullName>
    </recommendedName>
</protein>
<keyword evidence="2" id="KW-0812">Transmembrane</keyword>